<dbReference type="EMBL" id="ML993587">
    <property type="protein sequence ID" value="KAF2169539.1"/>
    <property type="molecule type" value="Genomic_DNA"/>
</dbReference>
<reference evidence="1" key="1">
    <citation type="journal article" date="2020" name="Stud. Mycol.">
        <title>101 Dothideomycetes genomes: a test case for predicting lifestyles and emergence of pathogens.</title>
        <authorList>
            <person name="Haridas S."/>
            <person name="Albert R."/>
            <person name="Binder M."/>
            <person name="Bloem J."/>
            <person name="Labutti K."/>
            <person name="Salamov A."/>
            <person name="Andreopoulos B."/>
            <person name="Baker S."/>
            <person name="Barry K."/>
            <person name="Bills G."/>
            <person name="Bluhm B."/>
            <person name="Cannon C."/>
            <person name="Castanera R."/>
            <person name="Culley D."/>
            <person name="Daum C."/>
            <person name="Ezra D."/>
            <person name="Gonzalez J."/>
            <person name="Henrissat B."/>
            <person name="Kuo A."/>
            <person name="Liang C."/>
            <person name="Lipzen A."/>
            <person name="Lutzoni F."/>
            <person name="Magnuson J."/>
            <person name="Mondo S."/>
            <person name="Nolan M."/>
            <person name="Ohm R."/>
            <person name="Pangilinan J."/>
            <person name="Park H.-J."/>
            <person name="Ramirez L."/>
            <person name="Alfaro M."/>
            <person name="Sun H."/>
            <person name="Tritt A."/>
            <person name="Yoshinaga Y."/>
            <person name="Zwiers L.-H."/>
            <person name="Turgeon B."/>
            <person name="Goodwin S."/>
            <person name="Spatafora J."/>
            <person name="Crous P."/>
            <person name="Grigoriev I."/>
        </authorList>
    </citation>
    <scope>NUCLEOTIDE SEQUENCE</scope>
    <source>
        <strain evidence="1">ATCC 36951</strain>
    </source>
</reference>
<name>A0A6A6CUQ5_ZASCE</name>
<evidence type="ECO:0008006" key="3">
    <source>
        <dbReference type="Google" id="ProtNLM"/>
    </source>
</evidence>
<evidence type="ECO:0000313" key="1">
    <source>
        <dbReference type="EMBL" id="KAF2169539.1"/>
    </source>
</evidence>
<accession>A0A6A6CUQ5</accession>
<protein>
    <recommendedName>
        <fullName evidence="3">Secreted protein</fullName>
    </recommendedName>
</protein>
<sequence>MQFNSLITALTILALTTNYALLWTLIIYPETQDCTGDSHVKYTSDNTSPQCFVAGKPGEDVTCEVKSDDGKTWASCRDDALAADPDKLSFTIAKGNYCTWAAVGEYCAGDSSKSQGECLKGSEYGHGNNMRFQCANE</sequence>
<gene>
    <name evidence="1" type="ORF">M409DRAFT_19951</name>
</gene>
<dbReference type="RefSeq" id="XP_033670428.1">
    <property type="nucleotide sequence ID" value="XM_033805163.1"/>
</dbReference>
<keyword evidence="2" id="KW-1185">Reference proteome</keyword>
<organism evidence="1 2">
    <name type="scientific">Zasmidium cellare ATCC 36951</name>
    <dbReference type="NCBI Taxonomy" id="1080233"/>
    <lineage>
        <taxon>Eukaryota</taxon>
        <taxon>Fungi</taxon>
        <taxon>Dikarya</taxon>
        <taxon>Ascomycota</taxon>
        <taxon>Pezizomycotina</taxon>
        <taxon>Dothideomycetes</taxon>
        <taxon>Dothideomycetidae</taxon>
        <taxon>Mycosphaerellales</taxon>
        <taxon>Mycosphaerellaceae</taxon>
        <taxon>Zasmidium</taxon>
    </lineage>
</organism>
<evidence type="ECO:0000313" key="2">
    <source>
        <dbReference type="Proteomes" id="UP000799537"/>
    </source>
</evidence>
<proteinExistence type="predicted"/>
<dbReference type="AlphaFoldDB" id="A0A6A6CUQ5"/>
<dbReference type="Proteomes" id="UP000799537">
    <property type="component" value="Unassembled WGS sequence"/>
</dbReference>
<dbReference type="GeneID" id="54558435"/>